<evidence type="ECO:0000313" key="1">
    <source>
        <dbReference type="Proteomes" id="UP000694920"/>
    </source>
</evidence>
<evidence type="ECO:0000313" key="2">
    <source>
        <dbReference type="RefSeq" id="XP_015598632.1"/>
    </source>
</evidence>
<dbReference type="KEGG" id="ccin:107269376"/>
<gene>
    <name evidence="2" type="primary">LOC107269376</name>
</gene>
<proteinExistence type="predicted"/>
<dbReference type="GeneID" id="107269376"/>
<reference evidence="2" key="1">
    <citation type="submission" date="2025-08" db="UniProtKB">
        <authorList>
            <consortium name="RefSeq"/>
        </authorList>
    </citation>
    <scope>IDENTIFICATION</scope>
</reference>
<protein>
    <submittedName>
        <fullName evidence="2">Uncharacterized protein LOC107269376 isoform X1</fullName>
    </submittedName>
</protein>
<dbReference type="AlphaFoldDB" id="A0AAJ7FM50"/>
<sequence>MHFVCYTYPLCNIVAALAGLKVGTSEGNGCPGVYLDTCRKFSAMDPGKIDTVGDNLDFTRLSQHVPSTGGFTLNLCALQPCYRISHYWRLYSSLQATCEYESVGIAQWSRTNHWIKSIFNKNSPQHWKQRLSSCWEDSSHGGPTPIK</sequence>
<keyword evidence="1" id="KW-1185">Reference proteome</keyword>
<accession>A0AAJ7FM50</accession>
<name>A0AAJ7FM50_CEPCN</name>
<dbReference type="Proteomes" id="UP000694920">
    <property type="component" value="Unplaced"/>
</dbReference>
<dbReference type="RefSeq" id="XP_015598632.1">
    <property type="nucleotide sequence ID" value="XM_015743146.2"/>
</dbReference>
<organism evidence="1 2">
    <name type="scientific">Cephus cinctus</name>
    <name type="common">Wheat stem sawfly</name>
    <dbReference type="NCBI Taxonomy" id="211228"/>
    <lineage>
        <taxon>Eukaryota</taxon>
        <taxon>Metazoa</taxon>
        <taxon>Ecdysozoa</taxon>
        <taxon>Arthropoda</taxon>
        <taxon>Hexapoda</taxon>
        <taxon>Insecta</taxon>
        <taxon>Pterygota</taxon>
        <taxon>Neoptera</taxon>
        <taxon>Endopterygota</taxon>
        <taxon>Hymenoptera</taxon>
        <taxon>Cephoidea</taxon>
        <taxon>Cephidae</taxon>
        <taxon>Cephus</taxon>
    </lineage>
</organism>